<dbReference type="AlphaFoldDB" id="A0AAD8PXP5"/>
<evidence type="ECO:0000256" key="1">
    <source>
        <dbReference type="SAM" id="MobiDB-lite"/>
    </source>
</evidence>
<name>A0AAD8PXP5_9PEZI</name>
<keyword evidence="4" id="KW-1185">Reference proteome</keyword>
<dbReference type="RefSeq" id="XP_060413565.1">
    <property type="nucleotide sequence ID" value="XM_060557950.1"/>
</dbReference>
<protein>
    <recommendedName>
        <fullName evidence="5">Secreted protein</fullName>
    </recommendedName>
</protein>
<dbReference type="EMBL" id="JAHLJV010000034">
    <property type="protein sequence ID" value="KAK1590053.1"/>
    <property type="molecule type" value="Genomic_DNA"/>
</dbReference>
<evidence type="ECO:0008006" key="5">
    <source>
        <dbReference type="Google" id="ProtNLM"/>
    </source>
</evidence>
<keyword evidence="2" id="KW-0732">Signal</keyword>
<evidence type="ECO:0000256" key="2">
    <source>
        <dbReference type="SAM" id="SignalP"/>
    </source>
</evidence>
<accession>A0AAD8PXP5</accession>
<dbReference type="Proteomes" id="UP001230504">
    <property type="component" value="Unassembled WGS sequence"/>
</dbReference>
<feature type="region of interest" description="Disordered" evidence="1">
    <location>
        <begin position="45"/>
        <end position="72"/>
    </location>
</feature>
<sequence>MLVSICIHGRVGLLCTLHFGLATAELGPDIDVGRHAYIPDAQSHGRLITSGERDDLGSDGRNGKENGALHFE</sequence>
<comment type="caution">
    <text evidence="3">The sequence shown here is derived from an EMBL/GenBank/DDBJ whole genome shotgun (WGS) entry which is preliminary data.</text>
</comment>
<organism evidence="3 4">
    <name type="scientific">Colletotrichum navitas</name>
    <dbReference type="NCBI Taxonomy" id="681940"/>
    <lineage>
        <taxon>Eukaryota</taxon>
        <taxon>Fungi</taxon>
        <taxon>Dikarya</taxon>
        <taxon>Ascomycota</taxon>
        <taxon>Pezizomycotina</taxon>
        <taxon>Sordariomycetes</taxon>
        <taxon>Hypocreomycetidae</taxon>
        <taxon>Glomerellales</taxon>
        <taxon>Glomerellaceae</taxon>
        <taxon>Colletotrichum</taxon>
        <taxon>Colletotrichum graminicola species complex</taxon>
    </lineage>
</organism>
<evidence type="ECO:0000313" key="3">
    <source>
        <dbReference type="EMBL" id="KAK1590053.1"/>
    </source>
</evidence>
<feature type="compositionally biased region" description="Basic and acidic residues" evidence="1">
    <location>
        <begin position="51"/>
        <end position="64"/>
    </location>
</feature>
<dbReference type="GeneID" id="85442190"/>
<evidence type="ECO:0000313" key="4">
    <source>
        <dbReference type="Proteomes" id="UP001230504"/>
    </source>
</evidence>
<reference evidence="3" key="1">
    <citation type="submission" date="2021-06" db="EMBL/GenBank/DDBJ databases">
        <title>Comparative genomics, transcriptomics and evolutionary studies reveal genomic signatures of adaptation to plant cell wall in hemibiotrophic fungi.</title>
        <authorList>
            <consortium name="DOE Joint Genome Institute"/>
            <person name="Baroncelli R."/>
            <person name="Diaz J.F."/>
            <person name="Benocci T."/>
            <person name="Peng M."/>
            <person name="Battaglia E."/>
            <person name="Haridas S."/>
            <person name="Andreopoulos W."/>
            <person name="Labutti K."/>
            <person name="Pangilinan J."/>
            <person name="Floch G.L."/>
            <person name="Makela M.R."/>
            <person name="Henrissat B."/>
            <person name="Grigoriev I.V."/>
            <person name="Crouch J.A."/>
            <person name="De Vries R.P."/>
            <person name="Sukno S.A."/>
            <person name="Thon M.R."/>
        </authorList>
    </citation>
    <scope>NUCLEOTIDE SEQUENCE</scope>
    <source>
        <strain evidence="3">CBS 125086</strain>
    </source>
</reference>
<proteinExistence type="predicted"/>
<feature type="chain" id="PRO_5041916240" description="Secreted protein" evidence="2">
    <location>
        <begin position="25"/>
        <end position="72"/>
    </location>
</feature>
<feature type="signal peptide" evidence="2">
    <location>
        <begin position="1"/>
        <end position="24"/>
    </location>
</feature>
<gene>
    <name evidence="3" type="ORF">LY79DRAFT_555709</name>
</gene>